<feature type="transmembrane region" description="Helical" evidence="1">
    <location>
        <begin position="44"/>
        <end position="67"/>
    </location>
</feature>
<evidence type="ECO:0000313" key="3">
    <source>
        <dbReference type="Proteomes" id="UP001596052"/>
    </source>
</evidence>
<keyword evidence="1" id="KW-0812">Transmembrane</keyword>
<dbReference type="InterPro" id="IPR012902">
    <property type="entry name" value="N_methyl_site"/>
</dbReference>
<protein>
    <submittedName>
        <fullName evidence="2">Prepilin-type N-terminal cleavage/methylation domain-containing protein</fullName>
    </submittedName>
</protein>
<dbReference type="RefSeq" id="WP_377169938.1">
    <property type="nucleotide sequence ID" value="NZ_JBHSMQ010000008.1"/>
</dbReference>
<dbReference type="Pfam" id="PF07963">
    <property type="entry name" value="N_methyl"/>
    <property type="match status" value="1"/>
</dbReference>
<reference evidence="3" key="1">
    <citation type="journal article" date="2019" name="Int. J. Syst. Evol. Microbiol.">
        <title>The Global Catalogue of Microorganisms (GCM) 10K type strain sequencing project: providing services to taxonomists for standard genome sequencing and annotation.</title>
        <authorList>
            <consortium name="The Broad Institute Genomics Platform"/>
            <consortium name="The Broad Institute Genome Sequencing Center for Infectious Disease"/>
            <person name="Wu L."/>
            <person name="Ma J."/>
        </authorList>
    </citation>
    <scope>NUCLEOTIDE SEQUENCE [LARGE SCALE GENOMIC DNA]</scope>
    <source>
        <strain evidence="3">CGMCC 4.1469</strain>
    </source>
</reference>
<organism evidence="2 3">
    <name type="scientific">Prosthecobacter fluviatilis</name>
    <dbReference type="NCBI Taxonomy" id="445931"/>
    <lineage>
        <taxon>Bacteria</taxon>
        <taxon>Pseudomonadati</taxon>
        <taxon>Verrucomicrobiota</taxon>
        <taxon>Verrucomicrobiia</taxon>
        <taxon>Verrucomicrobiales</taxon>
        <taxon>Verrucomicrobiaceae</taxon>
        <taxon>Prosthecobacter</taxon>
    </lineage>
</organism>
<accession>A0ABW0KX96</accession>
<sequence>MKNTRLHRLPMLTAVGRCLQWFARPSQKTTAPRRTRNGYTLIEVLAAASIISIGTTALVSLSSTLMLQEELASRVAITRNYQENTVRLWQLGLSTVQITALMPSMAQNPLLQQAMFNNPVIVENGLTTVNGVVMETSLCTAIVNISQNPSAKAAGASFTLTAYRPRLVTDLRTPPP</sequence>
<dbReference type="Proteomes" id="UP001596052">
    <property type="component" value="Unassembled WGS sequence"/>
</dbReference>
<proteinExistence type="predicted"/>
<evidence type="ECO:0000256" key="1">
    <source>
        <dbReference type="SAM" id="Phobius"/>
    </source>
</evidence>
<comment type="caution">
    <text evidence="2">The sequence shown here is derived from an EMBL/GenBank/DDBJ whole genome shotgun (WGS) entry which is preliminary data.</text>
</comment>
<evidence type="ECO:0000313" key="2">
    <source>
        <dbReference type="EMBL" id="MFC5457051.1"/>
    </source>
</evidence>
<keyword evidence="3" id="KW-1185">Reference proteome</keyword>
<keyword evidence="1" id="KW-0472">Membrane</keyword>
<gene>
    <name evidence="2" type="ORF">ACFQDI_19445</name>
</gene>
<dbReference type="NCBIfam" id="TIGR02532">
    <property type="entry name" value="IV_pilin_GFxxxE"/>
    <property type="match status" value="1"/>
</dbReference>
<name>A0ABW0KX96_9BACT</name>
<keyword evidence="1" id="KW-1133">Transmembrane helix</keyword>
<dbReference type="EMBL" id="JBHSMQ010000008">
    <property type="protein sequence ID" value="MFC5457051.1"/>
    <property type="molecule type" value="Genomic_DNA"/>
</dbReference>